<gene>
    <name evidence="1" type="ORF">BLGHR1_11904</name>
</gene>
<evidence type="ECO:0000313" key="2">
    <source>
        <dbReference type="Proteomes" id="UP000275772"/>
    </source>
</evidence>
<dbReference type="Proteomes" id="UP000275772">
    <property type="component" value="Unassembled WGS sequence"/>
</dbReference>
<dbReference type="EMBL" id="UNSH01000036">
    <property type="protein sequence ID" value="SZF01148.1"/>
    <property type="molecule type" value="Genomic_DNA"/>
</dbReference>
<dbReference type="InterPro" id="IPR008978">
    <property type="entry name" value="HSP20-like_chaperone"/>
</dbReference>
<dbReference type="VEuPathDB" id="FungiDB:BLGHR1_11904"/>
<sequence length="104" mass="11710">MTSCLSLLFSRYWTRSINTHAAWTGTRTKFDVKELADSFELHGELPSIDQKDVDIELTDASTLTIKGCVEHSYSKGCPQAGFVEGETGKVAIWRRRIRDDKTGQ</sequence>
<organism evidence="1 2">
    <name type="scientific">Blumeria hordei</name>
    <name type="common">Barley powdery mildew</name>
    <name type="synonym">Blumeria graminis f. sp. hordei</name>
    <dbReference type="NCBI Taxonomy" id="2867405"/>
    <lineage>
        <taxon>Eukaryota</taxon>
        <taxon>Fungi</taxon>
        <taxon>Dikarya</taxon>
        <taxon>Ascomycota</taxon>
        <taxon>Pezizomycotina</taxon>
        <taxon>Leotiomycetes</taxon>
        <taxon>Erysiphales</taxon>
        <taxon>Erysiphaceae</taxon>
        <taxon>Blumeria</taxon>
    </lineage>
</organism>
<name>A0A383UN62_BLUHO</name>
<dbReference type="Gene3D" id="2.60.40.790">
    <property type="match status" value="1"/>
</dbReference>
<proteinExistence type="predicted"/>
<evidence type="ECO:0000313" key="1">
    <source>
        <dbReference type="EMBL" id="SZF01148.1"/>
    </source>
</evidence>
<accession>A0A383UN62</accession>
<dbReference type="SUPFAM" id="SSF49764">
    <property type="entry name" value="HSP20-like chaperones"/>
    <property type="match status" value="1"/>
</dbReference>
<dbReference type="AlphaFoldDB" id="A0A383UN62"/>
<protein>
    <submittedName>
        <fullName evidence="1">Uncharacterized protein</fullName>
    </submittedName>
</protein>
<reference evidence="1 2" key="1">
    <citation type="submission" date="2017-11" db="EMBL/GenBank/DDBJ databases">
        <authorList>
            <person name="Kracher B."/>
        </authorList>
    </citation>
    <scope>NUCLEOTIDE SEQUENCE [LARGE SCALE GENOMIC DNA]</scope>
    <source>
        <strain evidence="1 2">RACE1</strain>
    </source>
</reference>